<dbReference type="InterPro" id="IPR049625">
    <property type="entry name" value="Glyco_transf_61_cat"/>
</dbReference>
<organism evidence="11 12">
    <name type="scientific">Chara braunii</name>
    <name type="common">Braun's stonewort</name>
    <dbReference type="NCBI Taxonomy" id="69332"/>
    <lineage>
        <taxon>Eukaryota</taxon>
        <taxon>Viridiplantae</taxon>
        <taxon>Streptophyta</taxon>
        <taxon>Charophyceae</taxon>
        <taxon>Charales</taxon>
        <taxon>Characeae</taxon>
        <taxon>Chara</taxon>
    </lineage>
</organism>
<evidence type="ECO:0000256" key="8">
    <source>
        <dbReference type="SAM" id="MobiDB-lite"/>
    </source>
</evidence>
<evidence type="ECO:0000256" key="6">
    <source>
        <dbReference type="ARBA" id="ARBA00023136"/>
    </source>
</evidence>
<protein>
    <recommendedName>
        <fullName evidence="10">Glycosyltransferase 61 catalytic domain-containing protein</fullName>
    </recommendedName>
</protein>
<evidence type="ECO:0000256" key="2">
    <source>
        <dbReference type="ARBA" id="ARBA00022676"/>
    </source>
</evidence>
<sequence>MATYLSDSPVVMTSYLGAGDPNVTKRVTTGPSLGQDSKWGGDGQRLDTPLFGGRSGRKKSGVVLRPLLTIFFVVAFLVMLTSMREGQIQFIEHGRGEWPPHTPQEPDLGETVAEEDKNITEGHPVFGKRKLLQDHEQLHNYVATLSGESSGKAGRKVSRFTEKLNVRIQYIELTPEEETFLSKDKMTLWKDLSGTLYKEMTSSCLSCSVPEVHRNKWGEIDQCDEKRPDKIWCSTWCPFERHCISWANNLREEMNKSGGYMKFYRQSQAFKPYIVIFTGGAYVTENGEVYNDEVVFDCRGHCQRKSTKKIRRLRARKKFTYKKVYVTDHVWRGPYHELADAAARLFFYHKELLADPEIMIHATTDYPPHEENFEIRPWRDHKVAPSQIDIFEAFGINGSRFITGDVYADEVIVSQVHCSSAENLYGIEEMRLGRAIHEHLVSLGYPNYLPLGQGTILVVKRTHRRRITNLDELVEGLQKIAGSKKVEVYDDHAGLTQSQIWGLFYKADLVVAPHGAGLVNLVACRKHAVVHEFIQPAYPNMDPANCNFNFKDLASFMGLTYYADLPSDMHRPARYWDAKENQWIDPPTSMTIDLPTTLRNLQQIIHSHF</sequence>
<evidence type="ECO:0000313" key="11">
    <source>
        <dbReference type="EMBL" id="GBG80644.1"/>
    </source>
</evidence>
<dbReference type="InterPro" id="IPR007657">
    <property type="entry name" value="Glycosyltransferase_61"/>
</dbReference>
<name>A0A388LEB6_CHABU</name>
<reference evidence="11 12" key="1">
    <citation type="journal article" date="2018" name="Cell">
        <title>The Chara Genome: Secondary Complexity and Implications for Plant Terrestrialization.</title>
        <authorList>
            <person name="Nishiyama T."/>
            <person name="Sakayama H."/>
            <person name="Vries J.D."/>
            <person name="Buschmann H."/>
            <person name="Saint-Marcoux D."/>
            <person name="Ullrich K.K."/>
            <person name="Haas F.B."/>
            <person name="Vanderstraeten L."/>
            <person name="Becker D."/>
            <person name="Lang D."/>
            <person name="Vosolsobe S."/>
            <person name="Rombauts S."/>
            <person name="Wilhelmsson P.K.I."/>
            <person name="Janitza P."/>
            <person name="Kern R."/>
            <person name="Heyl A."/>
            <person name="Rumpler F."/>
            <person name="Villalobos L.I.A.C."/>
            <person name="Clay J.M."/>
            <person name="Skokan R."/>
            <person name="Toyoda A."/>
            <person name="Suzuki Y."/>
            <person name="Kagoshima H."/>
            <person name="Schijlen E."/>
            <person name="Tajeshwar N."/>
            <person name="Catarino B."/>
            <person name="Hetherington A.J."/>
            <person name="Saltykova A."/>
            <person name="Bonnot C."/>
            <person name="Breuninger H."/>
            <person name="Symeonidi A."/>
            <person name="Radhakrishnan G.V."/>
            <person name="Van Nieuwerburgh F."/>
            <person name="Deforce D."/>
            <person name="Chang C."/>
            <person name="Karol K.G."/>
            <person name="Hedrich R."/>
            <person name="Ulvskov P."/>
            <person name="Glockner G."/>
            <person name="Delwiche C.F."/>
            <person name="Petrasek J."/>
            <person name="Van de Peer Y."/>
            <person name="Friml J."/>
            <person name="Beilby M."/>
            <person name="Dolan L."/>
            <person name="Kohara Y."/>
            <person name="Sugano S."/>
            <person name="Fujiyama A."/>
            <person name="Delaux P.-M."/>
            <person name="Quint M."/>
            <person name="TheiBen G."/>
            <person name="Hagemann M."/>
            <person name="Harholt J."/>
            <person name="Dunand C."/>
            <person name="Zachgo S."/>
            <person name="Langdale J."/>
            <person name="Maumus F."/>
            <person name="Straeten D.V.D."/>
            <person name="Gould S.B."/>
            <person name="Rensing S.A."/>
        </authorList>
    </citation>
    <scope>NUCLEOTIDE SEQUENCE [LARGE SCALE GENOMIC DNA]</scope>
    <source>
        <strain evidence="11 12">S276</strain>
    </source>
</reference>
<dbReference type="Pfam" id="PF04577">
    <property type="entry name" value="Glyco_transf_61"/>
    <property type="match status" value="1"/>
</dbReference>
<keyword evidence="2" id="KW-0328">Glycosyltransferase</keyword>
<dbReference type="AlphaFoldDB" id="A0A388LEB6"/>
<evidence type="ECO:0000256" key="4">
    <source>
        <dbReference type="ARBA" id="ARBA00022692"/>
    </source>
</evidence>
<feature type="region of interest" description="Disordered" evidence="8">
    <location>
        <begin position="21"/>
        <end position="44"/>
    </location>
</feature>
<evidence type="ECO:0000256" key="1">
    <source>
        <dbReference type="ARBA" id="ARBA00004167"/>
    </source>
</evidence>
<feature type="transmembrane region" description="Helical" evidence="9">
    <location>
        <begin position="62"/>
        <end position="83"/>
    </location>
</feature>
<keyword evidence="4 9" id="KW-0812">Transmembrane</keyword>
<keyword evidence="12" id="KW-1185">Reference proteome</keyword>
<comment type="caution">
    <text evidence="11">The sequence shown here is derived from an EMBL/GenBank/DDBJ whole genome shotgun (WGS) entry which is preliminary data.</text>
</comment>
<evidence type="ECO:0000256" key="3">
    <source>
        <dbReference type="ARBA" id="ARBA00022679"/>
    </source>
</evidence>
<dbReference type="Gramene" id="GBG80644">
    <property type="protein sequence ID" value="GBG80644"/>
    <property type="gene ID" value="CBR_g31104"/>
</dbReference>
<proteinExistence type="predicted"/>
<evidence type="ECO:0000256" key="7">
    <source>
        <dbReference type="ARBA" id="ARBA00023180"/>
    </source>
</evidence>
<dbReference type="OrthoDB" id="529273at2759"/>
<gene>
    <name evidence="11" type="ORF">CBR_g31104</name>
</gene>
<dbReference type="PANTHER" id="PTHR20961:SF38">
    <property type="entry name" value="PROTEIN O-LINKED-MANNOSE BETA-1,4-N-ACETYLGLUCOSAMINYLTRANSFERASE 2"/>
    <property type="match status" value="1"/>
</dbReference>
<evidence type="ECO:0000259" key="10">
    <source>
        <dbReference type="Pfam" id="PF04577"/>
    </source>
</evidence>
<keyword evidence="3" id="KW-0808">Transferase</keyword>
<dbReference type="PANTHER" id="PTHR20961">
    <property type="entry name" value="GLYCOSYLTRANSFERASE"/>
    <property type="match status" value="1"/>
</dbReference>
<keyword evidence="7" id="KW-0325">Glycoprotein</keyword>
<evidence type="ECO:0000256" key="9">
    <source>
        <dbReference type="SAM" id="Phobius"/>
    </source>
</evidence>
<evidence type="ECO:0000313" key="12">
    <source>
        <dbReference type="Proteomes" id="UP000265515"/>
    </source>
</evidence>
<dbReference type="EMBL" id="BFEA01000352">
    <property type="protein sequence ID" value="GBG80644.1"/>
    <property type="molecule type" value="Genomic_DNA"/>
</dbReference>
<dbReference type="GO" id="GO:0016020">
    <property type="term" value="C:membrane"/>
    <property type="evidence" value="ECO:0007669"/>
    <property type="project" value="UniProtKB-SubCell"/>
</dbReference>
<keyword evidence="6 9" id="KW-0472">Membrane</keyword>
<dbReference type="GO" id="GO:0016763">
    <property type="term" value="F:pentosyltransferase activity"/>
    <property type="evidence" value="ECO:0007669"/>
    <property type="project" value="UniProtKB-ARBA"/>
</dbReference>
<dbReference type="GO" id="GO:0005794">
    <property type="term" value="C:Golgi apparatus"/>
    <property type="evidence" value="ECO:0007669"/>
    <property type="project" value="UniProtKB-ARBA"/>
</dbReference>
<evidence type="ECO:0000256" key="5">
    <source>
        <dbReference type="ARBA" id="ARBA00022989"/>
    </source>
</evidence>
<feature type="compositionally biased region" description="Polar residues" evidence="8">
    <location>
        <begin position="25"/>
        <end position="35"/>
    </location>
</feature>
<feature type="domain" description="Glycosyltransferase 61 catalytic" evidence="10">
    <location>
        <begin position="335"/>
        <end position="530"/>
    </location>
</feature>
<comment type="subcellular location">
    <subcellularLocation>
        <location evidence="1">Membrane</location>
        <topology evidence="1">Single-pass membrane protein</topology>
    </subcellularLocation>
</comment>
<accession>A0A388LEB6</accession>
<dbReference type="Proteomes" id="UP000265515">
    <property type="component" value="Unassembled WGS sequence"/>
</dbReference>
<keyword evidence="5 9" id="KW-1133">Transmembrane helix</keyword>